<sequence length="679" mass="77071">MTLKRQLSLMASALILLLLTGNLFVTLTNSSNYFEQQLNARAYDAATSLALSMSNAVADGDKVKLERMIDVLFDRGFFSEISLQLVDGSQLQRRAQQAAHNESAPMWFINIVELNVVPAHTDVTQGWQRLGSLTVQSHTDSAHRDLWNIVRGEVIWFLWMALISLVSLQIILRWMFKPLERVEQQALDISKRNLYEQEKLPRARELRRVVLAMNQMVRKLKTIFAEQSAITEKLREESYLDDVSKLLNRHGFDQRLQHVLQQPDGYSGVLVLMQVQDFAQFNQDQGREAGDELLFRIGDILNQWHRDHSDALISRRSGADFSLYIPATDLSHGEELVEQCFNLLSTTALSQRGGINFHIGALFTQRSLVIEGTHVEVPVTLVDVLSKADVALRQAQTQHVSRYGFYAKAMSSEVERTASEWKLVLEKVLQEESIELHYQPILDSRGETVLHFEVLSRIYDQQGIISAARFWPMVERHQLTPNFDLLVIKTLLEQLQASSLINADTRKKFCINLSAASILSEPFHDQLEALLDQYPQWRELLCIEISEFSVSHIESPLARLAHRLKSKGVDLGVDQVGTGSLAFAYLQRLPLSYLRIAGSFNRGLHLALDHKFFIQSMVQIAHNLDLQVLGEGVENENDIEALKQTGVDGMGGYYFTPPINSLDAALNWTVNSNDEHNKN</sequence>
<dbReference type="GO" id="GO:0007165">
    <property type="term" value="P:signal transduction"/>
    <property type="evidence" value="ECO:0007669"/>
    <property type="project" value="InterPro"/>
</dbReference>
<dbReference type="InterPro" id="IPR001633">
    <property type="entry name" value="EAL_dom"/>
</dbReference>
<dbReference type="PANTHER" id="PTHR33121">
    <property type="entry name" value="CYCLIC DI-GMP PHOSPHODIESTERASE PDEF"/>
    <property type="match status" value="1"/>
</dbReference>
<dbReference type="Pfam" id="PF00990">
    <property type="entry name" value="GGDEF"/>
    <property type="match status" value="1"/>
</dbReference>
<dbReference type="PROSITE" id="PS50887">
    <property type="entry name" value="GGDEF"/>
    <property type="match status" value="1"/>
</dbReference>
<dbReference type="InterPro" id="IPR029787">
    <property type="entry name" value="Nucleotide_cyclase"/>
</dbReference>
<organism evidence="5 6">
    <name type="scientific">Oleispira antarctica RB-8</name>
    <dbReference type="NCBI Taxonomy" id="698738"/>
    <lineage>
        <taxon>Bacteria</taxon>
        <taxon>Pseudomonadati</taxon>
        <taxon>Pseudomonadota</taxon>
        <taxon>Gammaproteobacteria</taxon>
        <taxon>Oceanospirillales</taxon>
        <taxon>Oceanospirillaceae</taxon>
        <taxon>Oleispira</taxon>
    </lineage>
</organism>
<dbReference type="Pfam" id="PF16448">
    <property type="entry name" value="LapD_MoxY_N"/>
    <property type="match status" value="1"/>
</dbReference>
<dbReference type="InterPro" id="IPR032244">
    <property type="entry name" value="LapD_MoxY_N"/>
</dbReference>
<dbReference type="InterPro" id="IPR050706">
    <property type="entry name" value="Cyclic-di-GMP_PDE-like"/>
</dbReference>
<keyword evidence="1" id="KW-0812">Transmembrane</keyword>
<dbReference type="KEGG" id="oai:OLEAN_C06150"/>
<dbReference type="PANTHER" id="PTHR33121:SF79">
    <property type="entry name" value="CYCLIC DI-GMP PHOSPHODIESTERASE PDED-RELATED"/>
    <property type="match status" value="1"/>
</dbReference>
<reference evidence="5 6" key="1">
    <citation type="journal article" date="2013" name="Nat. Commun.">
        <title>Genome sequence and functional genomic analysis of the oil-degrading bacterium Oleispira antarctica.</title>
        <authorList>
            <person name="Kube M."/>
            <person name="Chernikova T.N."/>
            <person name="Al-Ramahi Y."/>
            <person name="Beloqui A."/>
            <person name="Lopez-Cortez N."/>
            <person name="Guazzaroni M.E."/>
            <person name="Heipieper H.J."/>
            <person name="Klages S."/>
            <person name="Kotsyurbenko O.R."/>
            <person name="Langer I."/>
            <person name="Nechitaylo T.Y."/>
            <person name="Lunsdorf H."/>
            <person name="Fernandez M."/>
            <person name="Juarez S."/>
            <person name="Ciordia S."/>
            <person name="Singer A."/>
            <person name="Kagan O."/>
            <person name="Egorova O."/>
            <person name="Petit P.A."/>
            <person name="Stogios P."/>
            <person name="Kim Y."/>
            <person name="Tchigvintsev A."/>
            <person name="Flick R."/>
            <person name="Denaro R."/>
            <person name="Genovese M."/>
            <person name="Albar J.P."/>
            <person name="Reva O.N."/>
            <person name="Martinez-Gomariz M."/>
            <person name="Tran H."/>
            <person name="Ferrer M."/>
            <person name="Savchenko A."/>
            <person name="Yakunin A.F."/>
            <person name="Yakimov M.M."/>
            <person name="Golyshina O.V."/>
            <person name="Reinhardt R."/>
            <person name="Golyshin P.N."/>
        </authorList>
    </citation>
    <scope>NUCLEOTIDE SEQUENCE [LARGE SCALE GENOMIC DNA]</scope>
</reference>
<dbReference type="Gene3D" id="6.20.270.20">
    <property type="entry name" value="LapD/MoxY periplasmic domain"/>
    <property type="match status" value="1"/>
</dbReference>
<dbReference type="InterPro" id="IPR043128">
    <property type="entry name" value="Rev_trsase/Diguanyl_cyclase"/>
</dbReference>
<dbReference type="Pfam" id="PF00563">
    <property type="entry name" value="EAL"/>
    <property type="match status" value="1"/>
</dbReference>
<dbReference type="SMART" id="SM00052">
    <property type="entry name" value="EAL"/>
    <property type="match status" value="1"/>
</dbReference>
<protein>
    <submittedName>
        <fullName evidence="5">Diguanylate cyclase/phosphodiesterase</fullName>
    </submittedName>
</protein>
<dbReference type="InterPro" id="IPR035919">
    <property type="entry name" value="EAL_sf"/>
</dbReference>
<proteinExistence type="predicted"/>
<dbReference type="PROSITE" id="PS50885">
    <property type="entry name" value="HAMP"/>
    <property type="match status" value="1"/>
</dbReference>
<keyword evidence="1" id="KW-0472">Membrane</keyword>
<dbReference type="SUPFAM" id="SSF141868">
    <property type="entry name" value="EAL domain-like"/>
    <property type="match status" value="1"/>
</dbReference>
<dbReference type="Gene3D" id="3.20.20.450">
    <property type="entry name" value="EAL domain"/>
    <property type="match status" value="1"/>
</dbReference>
<dbReference type="Proteomes" id="UP000032749">
    <property type="component" value="Chromosome"/>
</dbReference>
<keyword evidence="1" id="KW-1133">Transmembrane helix</keyword>
<evidence type="ECO:0000313" key="6">
    <source>
        <dbReference type="Proteomes" id="UP000032749"/>
    </source>
</evidence>
<evidence type="ECO:0000259" key="2">
    <source>
        <dbReference type="PROSITE" id="PS50883"/>
    </source>
</evidence>
<dbReference type="AlphaFoldDB" id="R4YK04"/>
<feature type="domain" description="HAMP" evidence="3">
    <location>
        <begin position="173"/>
        <end position="225"/>
    </location>
</feature>
<dbReference type="PROSITE" id="PS50883">
    <property type="entry name" value="EAL"/>
    <property type="match status" value="1"/>
</dbReference>
<name>R4YK04_OLEAN</name>
<dbReference type="HOGENOM" id="CLU_000445_109_1_6"/>
<dbReference type="SMART" id="SM00267">
    <property type="entry name" value="GGDEF"/>
    <property type="match status" value="1"/>
</dbReference>
<dbReference type="InterPro" id="IPR000160">
    <property type="entry name" value="GGDEF_dom"/>
</dbReference>
<feature type="transmembrane region" description="Helical" evidence="1">
    <location>
        <begin position="154"/>
        <end position="176"/>
    </location>
</feature>
<dbReference type="STRING" id="698738.OLEAN_C06150"/>
<dbReference type="SMART" id="SM00304">
    <property type="entry name" value="HAMP"/>
    <property type="match status" value="1"/>
</dbReference>
<dbReference type="SUPFAM" id="SSF55073">
    <property type="entry name" value="Nucleotide cyclase"/>
    <property type="match status" value="1"/>
</dbReference>
<evidence type="ECO:0000259" key="4">
    <source>
        <dbReference type="PROSITE" id="PS50887"/>
    </source>
</evidence>
<keyword evidence="6" id="KW-1185">Reference proteome</keyword>
<accession>R4YK04</accession>
<feature type="domain" description="EAL" evidence="2">
    <location>
        <begin position="418"/>
        <end position="672"/>
    </location>
</feature>
<evidence type="ECO:0000256" key="1">
    <source>
        <dbReference type="SAM" id="Phobius"/>
    </source>
</evidence>
<dbReference type="CDD" id="cd01948">
    <property type="entry name" value="EAL"/>
    <property type="match status" value="1"/>
</dbReference>
<evidence type="ECO:0000259" key="3">
    <source>
        <dbReference type="PROSITE" id="PS50885"/>
    </source>
</evidence>
<feature type="domain" description="GGDEF" evidence="4">
    <location>
        <begin position="266"/>
        <end position="408"/>
    </location>
</feature>
<evidence type="ECO:0000313" key="5">
    <source>
        <dbReference type="EMBL" id="CCK74791.1"/>
    </source>
</evidence>
<dbReference type="GO" id="GO:0071111">
    <property type="term" value="F:cyclic-guanylate-specific phosphodiesterase activity"/>
    <property type="evidence" value="ECO:0007669"/>
    <property type="project" value="InterPro"/>
</dbReference>
<gene>
    <name evidence="5" type="ORF">OLEAN_C06150</name>
</gene>
<dbReference type="Gene3D" id="3.30.70.270">
    <property type="match status" value="1"/>
</dbReference>
<dbReference type="InterPro" id="IPR042461">
    <property type="entry name" value="LapD_MoxY_peri_C"/>
</dbReference>
<dbReference type="GO" id="GO:0016020">
    <property type="term" value="C:membrane"/>
    <property type="evidence" value="ECO:0007669"/>
    <property type="project" value="InterPro"/>
</dbReference>
<dbReference type="EMBL" id="FO203512">
    <property type="protein sequence ID" value="CCK74791.1"/>
    <property type="molecule type" value="Genomic_DNA"/>
</dbReference>
<dbReference type="InterPro" id="IPR003660">
    <property type="entry name" value="HAMP_dom"/>
</dbReference>
<dbReference type="Gene3D" id="3.30.110.200">
    <property type="match status" value="1"/>
</dbReference>